<feature type="compositionally biased region" description="Low complexity" evidence="9">
    <location>
        <begin position="148"/>
        <end position="157"/>
    </location>
</feature>
<keyword evidence="1 8" id="KW-0479">Metal-binding</keyword>
<dbReference type="FunFam" id="3.40.50.300:FF:000692">
    <property type="entry name" value="Guanine nucleotide-binding protein subunit alpha"/>
    <property type="match status" value="1"/>
</dbReference>
<dbReference type="Gramene" id="XM_028336926.1">
    <property type="protein sequence ID" value="XP_028192727.1"/>
    <property type="gene ID" value="LOC114378348"/>
</dbReference>
<evidence type="ECO:0000313" key="11">
    <source>
        <dbReference type="Proteomes" id="UP000289340"/>
    </source>
</evidence>
<evidence type="ECO:0000256" key="4">
    <source>
        <dbReference type="ARBA" id="ARBA00022833"/>
    </source>
</evidence>
<dbReference type="PANTHER" id="PTHR36486">
    <property type="entry name" value="OS01G0977800 PROTEIN"/>
    <property type="match status" value="1"/>
</dbReference>
<comment type="caution">
    <text evidence="10">The sequence shown here is derived from an EMBL/GenBank/DDBJ whole genome shotgun (WGS) entry which is preliminary data.</text>
</comment>
<dbReference type="GO" id="GO:0005525">
    <property type="term" value="F:GTP binding"/>
    <property type="evidence" value="ECO:0007669"/>
    <property type="project" value="UniProtKB-KW"/>
</dbReference>
<keyword evidence="8" id="KW-0460">Magnesium</keyword>
<dbReference type="Proteomes" id="UP000289340">
    <property type="component" value="Chromosome 12"/>
</dbReference>
<protein>
    <submittedName>
        <fullName evidence="10">Extra-large guanine nucleotide-binding protein 1</fullName>
    </submittedName>
</protein>
<dbReference type="AlphaFoldDB" id="A0A445HKL1"/>
<evidence type="ECO:0000256" key="9">
    <source>
        <dbReference type="SAM" id="MobiDB-lite"/>
    </source>
</evidence>
<organism evidence="10 11">
    <name type="scientific">Glycine soja</name>
    <name type="common">Wild soybean</name>
    <dbReference type="NCBI Taxonomy" id="3848"/>
    <lineage>
        <taxon>Eukaryota</taxon>
        <taxon>Viridiplantae</taxon>
        <taxon>Streptophyta</taxon>
        <taxon>Embryophyta</taxon>
        <taxon>Tracheophyta</taxon>
        <taxon>Spermatophyta</taxon>
        <taxon>Magnoliopsida</taxon>
        <taxon>eudicotyledons</taxon>
        <taxon>Gunneridae</taxon>
        <taxon>Pentapetalae</taxon>
        <taxon>rosids</taxon>
        <taxon>fabids</taxon>
        <taxon>Fabales</taxon>
        <taxon>Fabaceae</taxon>
        <taxon>Papilionoideae</taxon>
        <taxon>50 kb inversion clade</taxon>
        <taxon>NPAAA clade</taxon>
        <taxon>indigoferoid/millettioid clade</taxon>
        <taxon>Phaseoleae</taxon>
        <taxon>Glycine</taxon>
        <taxon>Glycine subgen. Soja</taxon>
    </lineage>
</organism>
<feature type="binding site" evidence="7">
    <location>
        <begin position="599"/>
        <end position="605"/>
    </location>
    <ligand>
        <name>GTP</name>
        <dbReference type="ChEBI" id="CHEBI:37565"/>
    </ligand>
</feature>
<evidence type="ECO:0000256" key="7">
    <source>
        <dbReference type="PIRSR" id="PIRSR601019-1"/>
    </source>
</evidence>
<dbReference type="InterPro" id="IPR053057">
    <property type="entry name" value="XLG_GTP-binding"/>
</dbReference>
<evidence type="ECO:0000256" key="1">
    <source>
        <dbReference type="ARBA" id="ARBA00022723"/>
    </source>
</evidence>
<dbReference type="SUPFAM" id="SSF47895">
    <property type="entry name" value="Transducin (alpha subunit), insertion domain"/>
    <property type="match status" value="1"/>
</dbReference>
<gene>
    <name evidence="10" type="ORF">D0Y65_033387</name>
</gene>
<dbReference type="PANTHER" id="PTHR36486:SF4">
    <property type="entry name" value="PH DOMAIN-CONTAINING PROTEIN"/>
    <property type="match status" value="1"/>
</dbReference>
<dbReference type="GO" id="GO:0007186">
    <property type="term" value="P:G protein-coupled receptor signaling pathway"/>
    <property type="evidence" value="ECO:0007669"/>
    <property type="project" value="InterPro"/>
</dbReference>
<feature type="binding site" evidence="8">
    <location>
        <position position="605"/>
    </location>
    <ligand>
        <name>Mg(2+)</name>
        <dbReference type="ChEBI" id="CHEBI:18420"/>
    </ligand>
</feature>
<feature type="region of interest" description="Disordered" evidence="9">
    <location>
        <begin position="89"/>
        <end position="169"/>
    </location>
</feature>
<feature type="compositionally biased region" description="Basic and acidic residues" evidence="9">
    <location>
        <begin position="98"/>
        <end position="111"/>
    </location>
</feature>
<dbReference type="PROSITE" id="PS51882">
    <property type="entry name" value="G_ALPHA"/>
    <property type="match status" value="1"/>
</dbReference>
<dbReference type="InterPro" id="IPR011025">
    <property type="entry name" value="GproteinA_insert"/>
</dbReference>
<evidence type="ECO:0000313" key="10">
    <source>
        <dbReference type="EMBL" id="RZB74306.1"/>
    </source>
</evidence>
<reference evidence="10 11" key="1">
    <citation type="submission" date="2018-09" db="EMBL/GenBank/DDBJ databases">
        <title>A high-quality reference genome of wild soybean provides a powerful tool to mine soybean genomes.</title>
        <authorList>
            <person name="Xie M."/>
            <person name="Chung C.Y.L."/>
            <person name="Li M.-W."/>
            <person name="Wong F.-L."/>
            <person name="Chan T.-F."/>
            <person name="Lam H.-M."/>
        </authorList>
    </citation>
    <scope>NUCLEOTIDE SEQUENCE [LARGE SCALE GENOMIC DNA]</scope>
    <source>
        <strain evidence="11">cv. W05</strain>
        <tissue evidence="10">Hypocotyl of etiolated seedlings</tissue>
    </source>
</reference>
<dbReference type="FunFam" id="1.10.400.10:FF:000013">
    <property type="entry name" value="Extra-large guanine nucleotide-binding protein 2"/>
    <property type="match status" value="1"/>
</dbReference>
<dbReference type="SUPFAM" id="SSF52540">
    <property type="entry name" value="P-loop containing nucleoside triphosphate hydrolases"/>
    <property type="match status" value="1"/>
</dbReference>
<feature type="compositionally biased region" description="Basic residues" evidence="9">
    <location>
        <begin position="159"/>
        <end position="168"/>
    </location>
</feature>
<evidence type="ECO:0000256" key="3">
    <source>
        <dbReference type="ARBA" id="ARBA00022771"/>
    </source>
</evidence>
<dbReference type="Gene3D" id="3.40.50.300">
    <property type="entry name" value="P-loop containing nucleotide triphosphate hydrolases"/>
    <property type="match status" value="1"/>
</dbReference>
<dbReference type="GO" id="GO:0031683">
    <property type="term" value="F:G-protein beta/gamma-subunit complex binding"/>
    <property type="evidence" value="ECO:0007669"/>
    <property type="project" value="InterPro"/>
</dbReference>
<dbReference type="SMART" id="SM00275">
    <property type="entry name" value="G_alpha"/>
    <property type="match status" value="1"/>
</dbReference>
<evidence type="ECO:0000256" key="8">
    <source>
        <dbReference type="PIRSR" id="PIRSR601019-2"/>
    </source>
</evidence>
<dbReference type="GO" id="GO:0008270">
    <property type="term" value="F:zinc ion binding"/>
    <property type="evidence" value="ECO:0007669"/>
    <property type="project" value="UniProtKB-KW"/>
</dbReference>
<evidence type="ECO:0000256" key="5">
    <source>
        <dbReference type="ARBA" id="ARBA00023134"/>
    </source>
</evidence>
<dbReference type="Gene3D" id="1.10.400.10">
    <property type="entry name" value="GI Alpha 1, domain 2-like"/>
    <property type="match status" value="1"/>
</dbReference>
<keyword evidence="5 7" id="KW-0342">GTP-binding</keyword>
<evidence type="ECO:0000256" key="2">
    <source>
        <dbReference type="ARBA" id="ARBA00022741"/>
    </source>
</evidence>
<evidence type="ECO:0000256" key="6">
    <source>
        <dbReference type="ARBA" id="ARBA00023224"/>
    </source>
</evidence>
<keyword evidence="3" id="KW-0863">Zinc-finger</keyword>
<keyword evidence="2 7" id="KW-0547">Nucleotide-binding</keyword>
<keyword evidence="4" id="KW-0862">Zinc</keyword>
<accession>A0A445HKL1</accession>
<dbReference type="InterPro" id="IPR011011">
    <property type="entry name" value="Znf_FYVE_PHD"/>
</dbReference>
<keyword evidence="6" id="KW-0807">Transducer</keyword>
<sequence>MIYMASLLKNLRPGVPSVHDDGSHHYSYEYSFAEEYKGPPLNYSIPEILPFNVNQIPLAHVADHSPPHHLSLPVIQPFTKINAELDSRTDSISSEPLSCREEEDHHDDHDGPLSPKHVKRPSVVTFRDPTTNEIVEDEELVESVRGKSNSSSSSSSSRVRPHAVRGGKKGSCYRCLKGNRFTEREVCIVCSAKYCGNCVIRAMGSMPEGRKCVTCIGYRIDESKRGKLGKPSRMLKKLLSEWGMKQIMKDEMFCKANQIPAENVMVNGEPLDWDKLTLLLTCSNPPKGLKPGFYWYDKASGFWGKEGQRPSQIISPQLEVGGHLERNASNGKTNVTVNGREITKEELWLLKWAGVPCEGTTEFWVSHDGSYMEVGQKNVKGNIWKKSTVKLASLVLSLPVPSSTLNLTAEEENGISEHNLQQKTLHKFLLVGSVKSGTCTIFKQAKLLYNVPFSENERQNIKLVIQSNLYRYLGIILEAREIFEESLRQKTNGRHFDESTSSGITGEIVDTTYSIGPRLKAFSNWLLKYMVSGNLDAIFPAAAREYAPLVEELWRDAAIQATYNRINEIKNLPRSASYFLERAIEISRIDYEPLDTDILYAEGITLSNGLSSMEFSYTVTGHEDSLDPEYQHDPSLRYQLTRVNPKSLGENCKWLDMFEDTDVALFSVALTDYDEYIVDSNGVAINKILAAKHLFESIITHRVFSNKKFLLLLTKFDLLEEKIEQVPLTQCEWFCDFDPVISHNHKTDSIRKHSNHPPLAQRAFQYIGTKFKRLFNSHTGRKLFVSLVTGLEPGTVDEALRYAREVLVWEKWDPTLRNEKSEITSTTFEASSDEKYNNYHPS</sequence>
<dbReference type="EMBL" id="QZWG01000012">
    <property type="protein sequence ID" value="RZB74306.1"/>
    <property type="molecule type" value="Genomic_DNA"/>
</dbReference>
<name>A0A445HKL1_GLYSO</name>
<dbReference type="GO" id="GO:0003924">
    <property type="term" value="F:GTPase activity"/>
    <property type="evidence" value="ECO:0007669"/>
    <property type="project" value="InterPro"/>
</dbReference>
<dbReference type="InterPro" id="IPR001019">
    <property type="entry name" value="Gprotein_alpha_su"/>
</dbReference>
<dbReference type="Pfam" id="PF00503">
    <property type="entry name" value="G-alpha"/>
    <property type="match status" value="1"/>
</dbReference>
<keyword evidence="11" id="KW-1185">Reference proteome</keyword>
<dbReference type="SUPFAM" id="SSF57903">
    <property type="entry name" value="FYVE/PHD zinc finger"/>
    <property type="match status" value="1"/>
</dbReference>
<dbReference type="InterPro" id="IPR027417">
    <property type="entry name" value="P-loop_NTPase"/>
</dbReference>
<proteinExistence type="predicted"/>